<dbReference type="GO" id="GO:0005680">
    <property type="term" value="C:anaphase-promoting complex"/>
    <property type="evidence" value="ECO:0007669"/>
    <property type="project" value="TreeGrafter"/>
</dbReference>
<gene>
    <name evidence="4" type="primary">cort</name>
    <name evidence="4" type="ORF">Bhyg_01533</name>
</gene>
<dbReference type="PANTHER" id="PTHR19918">
    <property type="entry name" value="CELL DIVISION CYCLE 20 CDC20 FIZZY -RELATED"/>
    <property type="match status" value="1"/>
</dbReference>
<proteinExistence type="predicted"/>
<feature type="repeat" description="WD" evidence="3">
    <location>
        <begin position="417"/>
        <end position="449"/>
    </location>
</feature>
<dbReference type="PROSITE" id="PS50294">
    <property type="entry name" value="WD_REPEATS_REGION"/>
    <property type="match status" value="1"/>
</dbReference>
<keyword evidence="1 3" id="KW-0853">WD repeat</keyword>
<keyword evidence="5" id="KW-1185">Reference proteome</keyword>
<dbReference type="InterPro" id="IPR001680">
    <property type="entry name" value="WD40_rpt"/>
</dbReference>
<dbReference type="SMART" id="SM00320">
    <property type="entry name" value="WD40"/>
    <property type="match status" value="4"/>
</dbReference>
<dbReference type="Pfam" id="PF00400">
    <property type="entry name" value="WD40"/>
    <property type="match status" value="2"/>
</dbReference>
<dbReference type="GO" id="GO:0031145">
    <property type="term" value="P:anaphase-promoting complex-dependent catabolic process"/>
    <property type="evidence" value="ECO:0007669"/>
    <property type="project" value="TreeGrafter"/>
</dbReference>
<reference evidence="4" key="1">
    <citation type="submission" date="2022-07" db="EMBL/GenBank/DDBJ databases">
        <authorList>
            <person name="Trinca V."/>
            <person name="Uliana J.V.C."/>
            <person name="Torres T.T."/>
            <person name="Ward R.J."/>
            <person name="Monesi N."/>
        </authorList>
    </citation>
    <scope>NUCLEOTIDE SEQUENCE</scope>
    <source>
        <strain evidence="4">HSMRA1968</strain>
        <tissue evidence="4">Whole embryos</tissue>
    </source>
</reference>
<dbReference type="PROSITE" id="PS50082">
    <property type="entry name" value="WD_REPEATS_2"/>
    <property type="match status" value="1"/>
</dbReference>
<evidence type="ECO:0000256" key="3">
    <source>
        <dbReference type="PROSITE-ProRule" id="PRU00221"/>
    </source>
</evidence>
<dbReference type="Proteomes" id="UP001151699">
    <property type="component" value="Chromosome A"/>
</dbReference>
<comment type="caution">
    <text evidence="4">The sequence shown here is derived from an EMBL/GenBank/DDBJ whole genome shotgun (WGS) entry which is preliminary data.</text>
</comment>
<evidence type="ECO:0000313" key="5">
    <source>
        <dbReference type="Proteomes" id="UP001151699"/>
    </source>
</evidence>
<dbReference type="Gene3D" id="2.130.10.10">
    <property type="entry name" value="YVTN repeat-like/Quinoprotein amine dehydrogenase"/>
    <property type="match status" value="1"/>
</dbReference>
<dbReference type="InterPro" id="IPR015943">
    <property type="entry name" value="WD40/YVTN_repeat-like_dom_sf"/>
</dbReference>
<dbReference type="AlphaFoldDB" id="A0A9Q0N9K9"/>
<protein>
    <submittedName>
        <fullName evidence="4">Protein cortex</fullName>
    </submittedName>
</protein>
<evidence type="ECO:0000256" key="1">
    <source>
        <dbReference type="ARBA" id="ARBA00022574"/>
    </source>
</evidence>
<organism evidence="4 5">
    <name type="scientific">Pseudolycoriella hygida</name>
    <dbReference type="NCBI Taxonomy" id="35572"/>
    <lineage>
        <taxon>Eukaryota</taxon>
        <taxon>Metazoa</taxon>
        <taxon>Ecdysozoa</taxon>
        <taxon>Arthropoda</taxon>
        <taxon>Hexapoda</taxon>
        <taxon>Insecta</taxon>
        <taxon>Pterygota</taxon>
        <taxon>Neoptera</taxon>
        <taxon>Endopterygota</taxon>
        <taxon>Diptera</taxon>
        <taxon>Nematocera</taxon>
        <taxon>Sciaroidea</taxon>
        <taxon>Sciaridae</taxon>
        <taxon>Pseudolycoriella</taxon>
    </lineage>
</organism>
<dbReference type="InterPro" id="IPR036322">
    <property type="entry name" value="WD40_repeat_dom_sf"/>
</dbReference>
<dbReference type="GO" id="GO:0010997">
    <property type="term" value="F:anaphase-promoting complex binding"/>
    <property type="evidence" value="ECO:0007669"/>
    <property type="project" value="InterPro"/>
</dbReference>
<accession>A0A9Q0N9K9</accession>
<dbReference type="GO" id="GO:1905786">
    <property type="term" value="P:positive regulation of anaphase-promoting complex-dependent catabolic process"/>
    <property type="evidence" value="ECO:0007669"/>
    <property type="project" value="TreeGrafter"/>
</dbReference>
<dbReference type="EMBL" id="WJQU01000001">
    <property type="protein sequence ID" value="KAJ6646322.1"/>
    <property type="molecule type" value="Genomic_DNA"/>
</dbReference>
<keyword evidence="2" id="KW-0677">Repeat</keyword>
<dbReference type="PANTHER" id="PTHR19918:SF52">
    <property type="entry name" value="PROTEIN CORTEX"/>
    <property type="match status" value="1"/>
</dbReference>
<evidence type="ECO:0000256" key="2">
    <source>
        <dbReference type="ARBA" id="ARBA00022737"/>
    </source>
</evidence>
<dbReference type="InterPro" id="IPR033010">
    <property type="entry name" value="Cdc20/Fizzy"/>
</dbReference>
<sequence length="480" mass="55480">MLFQLKSEMIESKKKMFLQWILQKPTFVPNSYGDRFIPRRYHLKDSENRLFQQATIKFIDENRNDILHKKTLKGFWRQFAIKECLELNFKSQTKQLLLFHDHLTKELFKKSLSYIFLNMEKSRNIHELDWPCFPRNRAVAVTEISHVLKNFHHYSDLNVISWSTTGNMAASFGEDLVLWIPKGKSLLTFEMKGITCLEYNYDGMYLAVGVKIAEQTLPELQIWDVSSDSIGVFITSYRYANAKDEVRSIVWGPTNGIASGMLLGKVYVHKNKCSLDVMKTLECSKYCIKNLRYSKDQKYLAASDDAGNVYVWNFNNFEMVFHWKGSKHRSALIAWHPWKVSYLIISNKIPASICLIDVMEKQMIASYNRTDKLCRIDAITFNPKSAELVVSVTLYEGDSVSYEILVLAALDRVVDLLNIHDDCVKLLLWNSDGSMLATAGDDNMLNIWNFFGHLDEPGKSNTKFNYPKSKLALGNPSMLR</sequence>
<dbReference type="GO" id="GO:1990757">
    <property type="term" value="F:ubiquitin ligase activator activity"/>
    <property type="evidence" value="ECO:0007669"/>
    <property type="project" value="TreeGrafter"/>
</dbReference>
<name>A0A9Q0N9K9_9DIPT</name>
<dbReference type="SUPFAM" id="SSF50978">
    <property type="entry name" value="WD40 repeat-like"/>
    <property type="match status" value="1"/>
</dbReference>
<dbReference type="OrthoDB" id="10263272at2759"/>
<evidence type="ECO:0000313" key="4">
    <source>
        <dbReference type="EMBL" id="KAJ6646322.1"/>
    </source>
</evidence>